<name>A0AAE6FSU1_9PROT</name>
<dbReference type="Proteomes" id="UP000312102">
    <property type="component" value="Chromosome"/>
</dbReference>
<evidence type="ECO:0000259" key="4">
    <source>
        <dbReference type="Pfam" id="PF01755"/>
    </source>
</evidence>
<evidence type="ECO:0000313" key="5">
    <source>
        <dbReference type="EMBL" id="QDD13345.1"/>
    </source>
</evidence>
<comment type="pathway">
    <text evidence="2">Glycan metabolism; lacto-N-neotetraose biosynthesis.</text>
</comment>
<evidence type="ECO:0000256" key="2">
    <source>
        <dbReference type="ARBA" id="ARBA00005222"/>
    </source>
</evidence>
<dbReference type="EMBL" id="CP040986">
    <property type="protein sequence ID" value="QDD13345.1"/>
    <property type="molecule type" value="Genomic_DNA"/>
</dbReference>
<dbReference type="Pfam" id="PF01755">
    <property type="entry name" value="Glyco_transf_25"/>
    <property type="match status" value="1"/>
</dbReference>
<dbReference type="InterPro" id="IPR002654">
    <property type="entry name" value="Glyco_trans_25"/>
</dbReference>
<dbReference type="GO" id="GO:0009103">
    <property type="term" value="P:lipopolysaccharide biosynthetic process"/>
    <property type="evidence" value="ECO:0007669"/>
    <property type="project" value="UniProtKB-KW"/>
</dbReference>
<proteinExistence type="predicted"/>
<evidence type="ECO:0000313" key="6">
    <source>
        <dbReference type="Proteomes" id="UP000312102"/>
    </source>
</evidence>
<protein>
    <recommendedName>
        <fullName evidence="4">Glycosyl transferase family 25 domain-containing protein</fullName>
    </recommendedName>
</protein>
<comment type="pathway">
    <text evidence="1">Bacterial outer membrane biogenesis; lipooligosaccharide biosynthesis.</text>
</comment>
<dbReference type="KEGG" id="mrk:FIT61_02570"/>
<organism evidence="5 6">
    <name type="scientific">Candidatus Methylopumilus rimovensis</name>
    <dbReference type="NCBI Taxonomy" id="2588535"/>
    <lineage>
        <taxon>Bacteria</taxon>
        <taxon>Pseudomonadati</taxon>
        <taxon>Pseudomonadota</taxon>
        <taxon>Betaproteobacteria</taxon>
        <taxon>Nitrosomonadales</taxon>
        <taxon>Methylophilaceae</taxon>
        <taxon>Candidatus Methylopumilus</taxon>
    </lineage>
</organism>
<reference evidence="5 6" key="1">
    <citation type="journal article" date="2019" name="ISME J.">
        <title>Evolution in action: habitat transition from sediment to the pelagial leads to genome streamlining in Methylophilaceae.</title>
        <authorList>
            <person name="Salcher M."/>
            <person name="Schaefle D."/>
            <person name="Kaspar M."/>
            <person name="Neuenschwander S.M."/>
            <person name="Ghai R."/>
        </authorList>
    </citation>
    <scope>NUCLEOTIDE SEQUENCE [LARGE SCALE GENOMIC DNA]</scope>
    <source>
        <strain evidence="5 6">MMS-RI-1</strain>
    </source>
</reference>
<accession>A0AAE6FSU1</accession>
<evidence type="ECO:0000256" key="3">
    <source>
        <dbReference type="ARBA" id="ARBA00022985"/>
    </source>
</evidence>
<sequence>MQKIYKQRLLHPDIDQVYVLSVKSFKDRITHIKDQMSSYGIPFVFIFDYDIPQLSKSELKVFGESQLTMAQKSLVLKHIQAWKDALKHHHKHILIFEDDVILDKNFHGKLEKIMQAMKTLPQDFLIFLGGGDTKVPEHFFLTQGPLVELPLATAEGYIVDLPSIKKRIQWLKNHKINLPADHLIVKIDQDNKTRHYWSKKPLVEQGSVTGKFITKLDQHRLKHSKFFNILRYHWNKIQRRKLRSFIVKLKYYLRKKS</sequence>
<keyword evidence="6" id="KW-1185">Reference proteome</keyword>
<gene>
    <name evidence="5" type="ORF">FIT61_02570</name>
</gene>
<feature type="domain" description="Glycosyl transferase family 25" evidence="4">
    <location>
        <begin position="16"/>
        <end position="125"/>
    </location>
</feature>
<evidence type="ECO:0000256" key="1">
    <source>
        <dbReference type="ARBA" id="ARBA00005068"/>
    </source>
</evidence>
<keyword evidence="3" id="KW-0448">Lipopolysaccharide biosynthesis</keyword>
<dbReference type="RefSeq" id="WP_139883027.1">
    <property type="nucleotide sequence ID" value="NZ_CP040986.1"/>
</dbReference>
<dbReference type="AlphaFoldDB" id="A0AAE6FSU1"/>